<dbReference type="AlphaFoldDB" id="A0A7S2AKM2"/>
<sequence length="366" mass="39757">MKLAVVHPHLSLGGSSGEILGGILAQVFSYGLVWQTPGADLSQNNNNINVRDASLFGSSVSGWVGFLLGRFQRCFRLIDVFCADFLGLGCSAMCVATFTARRLCSDEQARLAFAGREPSEPQFVFRHGDVTVVDETSGDVVAKCYRGALSASALQKASSVLKPLVAPTQPYETYGLIRNAPSGAQVPKGTRVASYMLGREKGTVRSRFWDDTPNLHGSDGLQEVHRDVAKVHDRIFPLACRDARGHVKHPITNDAAWDCMIVNVLSTDERISNLTAMGVHRDRGDFAKGVSALCAIAGEGGAEFADGAFVLPHYGLGFMLAPGDALFLRAHEHWHGVSKIRHSTKRVTAVLYAAEWQPYDDNMPRK</sequence>
<accession>A0A7S2AKM2</accession>
<organism evidence="1">
    <name type="scientific">Pycnococcus provasolii</name>
    <dbReference type="NCBI Taxonomy" id="41880"/>
    <lineage>
        <taxon>Eukaryota</taxon>
        <taxon>Viridiplantae</taxon>
        <taxon>Chlorophyta</taxon>
        <taxon>Pseudoscourfieldiophyceae</taxon>
        <taxon>Pseudoscourfieldiales</taxon>
        <taxon>Pycnococcaceae</taxon>
        <taxon>Pycnococcus</taxon>
    </lineage>
</organism>
<dbReference type="Gene3D" id="3.60.130.30">
    <property type="match status" value="1"/>
</dbReference>
<reference evidence="1" key="1">
    <citation type="submission" date="2021-01" db="EMBL/GenBank/DDBJ databases">
        <authorList>
            <person name="Corre E."/>
            <person name="Pelletier E."/>
            <person name="Niang G."/>
            <person name="Scheremetjew M."/>
            <person name="Finn R."/>
            <person name="Kale V."/>
            <person name="Holt S."/>
            <person name="Cochrane G."/>
            <person name="Meng A."/>
            <person name="Brown T."/>
            <person name="Cohen L."/>
        </authorList>
    </citation>
    <scope>NUCLEOTIDE SEQUENCE</scope>
    <source>
        <strain evidence="1">RCC733</strain>
    </source>
</reference>
<protein>
    <submittedName>
        <fullName evidence="1">Uncharacterized protein</fullName>
    </submittedName>
</protein>
<proteinExistence type="predicted"/>
<name>A0A7S2AKM2_9CHLO</name>
<dbReference type="EMBL" id="HBGR01002505">
    <property type="protein sequence ID" value="CAD9370279.1"/>
    <property type="molecule type" value="Transcribed_RNA"/>
</dbReference>
<gene>
    <name evidence="1" type="ORF">PPRO1471_LOCUS1678</name>
</gene>
<evidence type="ECO:0000313" key="1">
    <source>
        <dbReference type="EMBL" id="CAD9370279.1"/>
    </source>
</evidence>